<dbReference type="CDD" id="cd00829">
    <property type="entry name" value="SCP-x_thiolase"/>
    <property type="match status" value="1"/>
</dbReference>
<dbReference type="InterPro" id="IPR002155">
    <property type="entry name" value="Thiolase"/>
</dbReference>
<dbReference type="Gene3D" id="3.40.47.10">
    <property type="match status" value="1"/>
</dbReference>
<evidence type="ECO:0000313" key="4">
    <source>
        <dbReference type="Proteomes" id="UP000177042"/>
    </source>
</evidence>
<sequence>MKILVKGVGLTKFGELWDKSLFDLSLQAATEAIQDANLSAKNIEAVFVANMIHGKLANQDLLGAAIASLFNIKGASFRVEGACASGGLAVHLAIQSLLAGTYKNVLVVGAEKMTDVTISEITSALMGAGSEAERKAGLTFPGLYALMAKTHMQKFGTTRNHLAAVSVKNHYHASLNEKAQFPFEITEEKALNSPEICMPFTLFDASPITDGAGAVILSSENTPRRRALTPSRWTAGDVYITGSAVATDTVGLAERESLVEIPATKQAAKMAVKQAGIEIADIDIAEVHDCFTIAEILAMEDLGFCEKGEGGKFIVQGTTKLGGRLPINTSGGLKACGHPVAATGLKQIIEITQQLRGSAGKRQVKDAKIGLTHNVGGSGATVVVHVLQT</sequence>
<dbReference type="NCBIfam" id="NF004720">
    <property type="entry name" value="PRK06064.1"/>
    <property type="match status" value="1"/>
</dbReference>
<dbReference type="Proteomes" id="UP000177042">
    <property type="component" value="Unassembled WGS sequence"/>
</dbReference>
<reference evidence="3 4" key="1">
    <citation type="journal article" date="2016" name="Nat. Commun.">
        <title>Thousands of microbial genomes shed light on interconnected biogeochemical processes in an aquifer system.</title>
        <authorList>
            <person name="Anantharaman K."/>
            <person name="Brown C.T."/>
            <person name="Hug L.A."/>
            <person name="Sharon I."/>
            <person name="Castelle C.J."/>
            <person name="Probst A.J."/>
            <person name="Thomas B.C."/>
            <person name="Singh A."/>
            <person name="Wilkins M.J."/>
            <person name="Karaoz U."/>
            <person name="Brodie E.L."/>
            <person name="Williams K.H."/>
            <person name="Hubbard S.S."/>
            <person name="Banfield J.F."/>
        </authorList>
    </citation>
    <scope>NUCLEOTIDE SEQUENCE [LARGE SCALE GENOMIC DNA]</scope>
</reference>
<dbReference type="InterPro" id="IPR055140">
    <property type="entry name" value="Thiolase_C_2"/>
</dbReference>
<evidence type="ECO:0000259" key="1">
    <source>
        <dbReference type="Pfam" id="PF00108"/>
    </source>
</evidence>
<comment type="caution">
    <text evidence="3">The sequence shown here is derived from an EMBL/GenBank/DDBJ whole genome shotgun (WGS) entry which is preliminary data.</text>
</comment>
<gene>
    <name evidence="3" type="ORF">A3C26_01560</name>
</gene>
<proteinExistence type="predicted"/>
<evidence type="ECO:0008006" key="5">
    <source>
        <dbReference type="Google" id="ProtNLM"/>
    </source>
</evidence>
<dbReference type="Pfam" id="PF22691">
    <property type="entry name" value="Thiolase_C_1"/>
    <property type="match status" value="1"/>
</dbReference>
<dbReference type="PANTHER" id="PTHR42870">
    <property type="entry name" value="ACETYL-COA C-ACETYLTRANSFERASE"/>
    <property type="match status" value="1"/>
</dbReference>
<dbReference type="PANTHER" id="PTHR42870:SF6">
    <property type="entry name" value="ACETYL-COA C-ACYLTRANSFERASE"/>
    <property type="match status" value="1"/>
</dbReference>
<feature type="domain" description="Thiolase C-terminal" evidence="2">
    <location>
        <begin position="245"/>
        <end position="388"/>
    </location>
</feature>
<name>A0A1F5JCS7_9BACT</name>
<dbReference type="PIRSF" id="PIRSF000429">
    <property type="entry name" value="Ac-CoA_Ac_transf"/>
    <property type="match status" value="1"/>
</dbReference>
<evidence type="ECO:0000313" key="3">
    <source>
        <dbReference type="EMBL" id="OGE26399.1"/>
    </source>
</evidence>
<dbReference type="InterPro" id="IPR020616">
    <property type="entry name" value="Thiolase_N"/>
</dbReference>
<feature type="domain" description="Thiolase N-terminal" evidence="1">
    <location>
        <begin position="11"/>
        <end position="185"/>
    </location>
</feature>
<dbReference type="SUPFAM" id="SSF53901">
    <property type="entry name" value="Thiolase-like"/>
    <property type="match status" value="1"/>
</dbReference>
<dbReference type="InterPro" id="IPR016039">
    <property type="entry name" value="Thiolase-like"/>
</dbReference>
<dbReference type="GO" id="GO:0016747">
    <property type="term" value="F:acyltransferase activity, transferring groups other than amino-acyl groups"/>
    <property type="evidence" value="ECO:0007669"/>
    <property type="project" value="InterPro"/>
</dbReference>
<dbReference type="EMBL" id="MFCX01000011">
    <property type="protein sequence ID" value="OGE26399.1"/>
    <property type="molecule type" value="Genomic_DNA"/>
</dbReference>
<dbReference type="AlphaFoldDB" id="A0A1F5JCS7"/>
<evidence type="ECO:0000259" key="2">
    <source>
        <dbReference type="Pfam" id="PF22691"/>
    </source>
</evidence>
<organism evidence="3 4">
    <name type="scientific">Candidatus Daviesbacteria bacterium RIFCSPHIGHO2_02_FULL_39_12</name>
    <dbReference type="NCBI Taxonomy" id="1797770"/>
    <lineage>
        <taxon>Bacteria</taxon>
        <taxon>Candidatus Daviesiibacteriota</taxon>
    </lineage>
</organism>
<dbReference type="Pfam" id="PF00108">
    <property type="entry name" value="Thiolase_N"/>
    <property type="match status" value="1"/>
</dbReference>
<accession>A0A1F5JCS7</accession>
<protein>
    <recommendedName>
        <fullName evidence="5">Acetyl-CoA acetyltransferase</fullName>
    </recommendedName>
</protein>